<dbReference type="GO" id="GO:0046872">
    <property type="term" value="F:metal ion binding"/>
    <property type="evidence" value="ECO:0007669"/>
    <property type="project" value="UniProtKB-KW"/>
</dbReference>
<evidence type="ECO:0000256" key="3">
    <source>
        <dbReference type="ARBA" id="ARBA00022723"/>
    </source>
</evidence>
<dbReference type="NCBIfam" id="TIGR01509">
    <property type="entry name" value="HAD-SF-IA-v3"/>
    <property type="match status" value="1"/>
</dbReference>
<dbReference type="Gene3D" id="1.10.150.520">
    <property type="match status" value="1"/>
</dbReference>
<dbReference type="NCBIfam" id="TIGR01549">
    <property type="entry name" value="HAD-SF-IA-v1"/>
    <property type="match status" value="1"/>
</dbReference>
<keyword evidence="3" id="KW-0479">Metal-binding</keyword>
<dbReference type="InterPro" id="IPR023214">
    <property type="entry name" value="HAD_sf"/>
</dbReference>
<dbReference type="Pfam" id="PF00702">
    <property type="entry name" value="Hydrolase"/>
    <property type="match status" value="1"/>
</dbReference>
<dbReference type="Gene3D" id="3.40.50.1000">
    <property type="entry name" value="HAD superfamily/HAD-like"/>
    <property type="match status" value="1"/>
</dbReference>
<evidence type="ECO:0000256" key="2">
    <source>
        <dbReference type="ARBA" id="ARBA00007958"/>
    </source>
</evidence>
<evidence type="ECO:0008006" key="8">
    <source>
        <dbReference type="Google" id="ProtNLM"/>
    </source>
</evidence>
<dbReference type="InterPro" id="IPR051400">
    <property type="entry name" value="HAD-like_hydrolase"/>
</dbReference>
<dbReference type="Proteomes" id="UP000278475">
    <property type="component" value="Unassembled WGS sequence"/>
</dbReference>
<dbReference type="PANTHER" id="PTHR46470">
    <property type="entry name" value="N-ACYLNEURAMINATE-9-PHOSPHATASE"/>
    <property type="match status" value="1"/>
</dbReference>
<proteinExistence type="inferred from homology"/>
<sequence length="231" mass="25239">MKIKAVLMDFCGTLAVDVGASSNLPKAIANALNARGFKVNEGDVVNALRSALDILPVGLDYSDVAKVALTLRKLDIDPTPSLVEYIYGVFDEALIASTKLEDDALDLLTWLRSHGIKTGILSNHGSYDAVTGFLKKHGILELFDIIVVSHHIGWKKPSKQIFNYALTLLRVNPENCVHVGDDVLADVFGAKKAGIKAIWKANQLSDVKPWIAPDAIITKLSQLKALIEQWR</sequence>
<dbReference type="InterPro" id="IPR036412">
    <property type="entry name" value="HAD-like_sf"/>
</dbReference>
<dbReference type="SFLD" id="SFLDG01129">
    <property type="entry name" value="C1.5:_HAD__Beta-PGM__Phosphata"/>
    <property type="match status" value="1"/>
</dbReference>
<dbReference type="AlphaFoldDB" id="A0A497ERH9"/>
<evidence type="ECO:0000256" key="5">
    <source>
        <dbReference type="ARBA" id="ARBA00022842"/>
    </source>
</evidence>
<dbReference type="GO" id="GO:0016791">
    <property type="term" value="F:phosphatase activity"/>
    <property type="evidence" value="ECO:0007669"/>
    <property type="project" value="TreeGrafter"/>
</dbReference>
<evidence type="ECO:0000256" key="1">
    <source>
        <dbReference type="ARBA" id="ARBA00001946"/>
    </source>
</evidence>
<dbReference type="SUPFAM" id="SSF56784">
    <property type="entry name" value="HAD-like"/>
    <property type="match status" value="1"/>
</dbReference>
<protein>
    <recommendedName>
        <fullName evidence="8">HAD family hydrolase</fullName>
    </recommendedName>
</protein>
<comment type="similarity">
    <text evidence="2">Belongs to the HAD-like hydrolase superfamily.</text>
</comment>
<dbReference type="EMBL" id="QMQV01000016">
    <property type="protein sequence ID" value="RLE49984.1"/>
    <property type="molecule type" value="Genomic_DNA"/>
</dbReference>
<dbReference type="GO" id="GO:0044281">
    <property type="term" value="P:small molecule metabolic process"/>
    <property type="evidence" value="ECO:0007669"/>
    <property type="project" value="UniProtKB-ARBA"/>
</dbReference>
<comment type="cofactor">
    <cofactor evidence="1">
        <name>Mg(2+)</name>
        <dbReference type="ChEBI" id="CHEBI:18420"/>
    </cofactor>
</comment>
<keyword evidence="4" id="KW-0378">Hydrolase</keyword>
<evidence type="ECO:0000256" key="4">
    <source>
        <dbReference type="ARBA" id="ARBA00022801"/>
    </source>
</evidence>
<comment type="caution">
    <text evidence="6">The sequence shown here is derived from an EMBL/GenBank/DDBJ whole genome shotgun (WGS) entry which is preliminary data.</text>
</comment>
<gene>
    <name evidence="6" type="ORF">DRJ31_02940</name>
</gene>
<evidence type="ECO:0000313" key="6">
    <source>
        <dbReference type="EMBL" id="RLE49984.1"/>
    </source>
</evidence>
<reference evidence="6 7" key="1">
    <citation type="submission" date="2018-06" db="EMBL/GenBank/DDBJ databases">
        <title>Extensive metabolic versatility and redundancy in microbially diverse, dynamic hydrothermal sediments.</title>
        <authorList>
            <person name="Dombrowski N."/>
            <person name="Teske A."/>
            <person name="Baker B.J."/>
        </authorList>
    </citation>
    <scope>NUCLEOTIDE SEQUENCE [LARGE SCALE GENOMIC DNA]</scope>
    <source>
        <strain evidence="6">B66_G16</strain>
    </source>
</reference>
<dbReference type="SFLD" id="SFLDS00003">
    <property type="entry name" value="Haloacid_Dehalogenase"/>
    <property type="match status" value="1"/>
</dbReference>
<organism evidence="6 7">
    <name type="scientific">Thermoproteota archaeon</name>
    <dbReference type="NCBI Taxonomy" id="2056631"/>
    <lineage>
        <taxon>Archaea</taxon>
        <taxon>Thermoproteota</taxon>
    </lineage>
</organism>
<accession>A0A497ERH9</accession>
<dbReference type="PRINTS" id="PR00413">
    <property type="entry name" value="HADHALOGNASE"/>
</dbReference>
<name>A0A497ERH9_9CREN</name>
<dbReference type="InterPro" id="IPR006439">
    <property type="entry name" value="HAD-SF_hydro_IA"/>
</dbReference>
<dbReference type="PANTHER" id="PTHR46470:SF2">
    <property type="entry name" value="GLYCERALDEHYDE 3-PHOSPHATE PHOSPHATASE"/>
    <property type="match status" value="1"/>
</dbReference>
<keyword evidence="5" id="KW-0460">Magnesium</keyword>
<evidence type="ECO:0000313" key="7">
    <source>
        <dbReference type="Proteomes" id="UP000278475"/>
    </source>
</evidence>